<proteinExistence type="predicted"/>
<sequence>PLSLEYTCQVRIWLLPTSKVQPSRVSRATRSATYRDPNRPYLGRVRTPCPRLESRCRRGSKPGSAHHRSYKTRVHRSQGVILMQI</sequence>
<dbReference type="RefSeq" id="XP_003712952.1">
    <property type="nucleotide sequence ID" value="XM_003712904.1"/>
</dbReference>
<feature type="non-terminal residue" evidence="2">
    <location>
        <position position="85"/>
    </location>
</feature>
<keyword evidence="3" id="KW-1185">Reference proteome</keyword>
<dbReference type="VEuPathDB" id="FungiDB:MGG_16916"/>
<organism evidence="2 3">
    <name type="scientific">Pyricularia oryzae (strain 70-15 / ATCC MYA-4617 / FGSC 8958)</name>
    <name type="common">Rice blast fungus</name>
    <name type="synonym">Magnaporthe oryzae</name>
    <dbReference type="NCBI Taxonomy" id="242507"/>
    <lineage>
        <taxon>Eukaryota</taxon>
        <taxon>Fungi</taxon>
        <taxon>Dikarya</taxon>
        <taxon>Ascomycota</taxon>
        <taxon>Pezizomycotina</taxon>
        <taxon>Sordariomycetes</taxon>
        <taxon>Sordariomycetidae</taxon>
        <taxon>Magnaporthales</taxon>
        <taxon>Pyriculariaceae</taxon>
        <taxon>Pyricularia</taxon>
    </lineage>
</organism>
<dbReference type="AlphaFoldDB" id="G4N0L4"/>
<feature type="compositionally biased region" description="Basic residues" evidence="1">
    <location>
        <begin position="57"/>
        <end position="73"/>
    </location>
</feature>
<evidence type="ECO:0000256" key="1">
    <source>
        <dbReference type="SAM" id="MobiDB-lite"/>
    </source>
</evidence>
<dbReference type="EMBL" id="CM001233">
    <property type="protein sequence ID" value="EHA53145.1"/>
    <property type="molecule type" value="Genomic_DNA"/>
</dbReference>
<feature type="region of interest" description="Disordered" evidence="1">
    <location>
        <begin position="24"/>
        <end position="73"/>
    </location>
</feature>
<dbReference type="KEGG" id="mgr:MGG_16916"/>
<dbReference type="InParanoid" id="G4N0L4"/>
<reference key="2">
    <citation type="submission" date="2011-05" db="EMBL/GenBank/DDBJ databases">
        <title>The Genome Sequence of Magnaporthe oryzae 70-15.</title>
        <authorList>
            <consortium name="The Broad Institute Genome Sequencing Platform"/>
            <person name="Ma L.-J."/>
            <person name="Dead R."/>
            <person name="Young S.K."/>
            <person name="Zeng Q."/>
            <person name="Gargeya S."/>
            <person name="Fitzgerald M."/>
            <person name="Haas B."/>
            <person name="Abouelleil A."/>
            <person name="Alvarado L."/>
            <person name="Arachchi H.M."/>
            <person name="Berlin A."/>
            <person name="Brown A."/>
            <person name="Chapman S.B."/>
            <person name="Chen Z."/>
            <person name="Dunbar C."/>
            <person name="Freedman E."/>
            <person name="Gearin G."/>
            <person name="Gellesch M."/>
            <person name="Goldberg J."/>
            <person name="Griggs A."/>
            <person name="Gujja S."/>
            <person name="Heiman D."/>
            <person name="Howarth C."/>
            <person name="Larson L."/>
            <person name="Lui A."/>
            <person name="MacDonald P.J.P."/>
            <person name="Mehta T."/>
            <person name="Montmayeur A."/>
            <person name="Murphy C."/>
            <person name="Neiman D."/>
            <person name="Pearson M."/>
            <person name="Priest M."/>
            <person name="Roberts A."/>
            <person name="Saif S."/>
            <person name="Shea T."/>
            <person name="Shenoy N."/>
            <person name="Sisk P."/>
            <person name="Stolte C."/>
            <person name="Sykes S."/>
            <person name="Yandava C."/>
            <person name="Wortman J."/>
            <person name="Nusbaum C."/>
            <person name="Birren B."/>
        </authorList>
    </citation>
    <scope>NUCLEOTIDE SEQUENCE</scope>
    <source>
        <strain>70-15</strain>
    </source>
</reference>
<protein>
    <submittedName>
        <fullName evidence="2">Uncharacterized protein</fullName>
    </submittedName>
</protein>
<dbReference type="Proteomes" id="UP000009058">
    <property type="component" value="Chromosome 3"/>
</dbReference>
<gene>
    <name evidence="2" type="ORF">MGG_16916</name>
</gene>
<reference evidence="2 3" key="1">
    <citation type="journal article" date="2005" name="Nature">
        <title>The genome sequence of the rice blast fungus Magnaporthe grisea.</title>
        <authorList>
            <person name="Dean R.A."/>
            <person name="Talbot N.J."/>
            <person name="Ebbole D.J."/>
            <person name="Farman M.L."/>
            <person name="Mitchell T.K."/>
            <person name="Orbach M.J."/>
            <person name="Thon M."/>
            <person name="Kulkarni R."/>
            <person name="Xu J.R."/>
            <person name="Pan H."/>
            <person name="Read N.D."/>
            <person name="Lee Y.H."/>
            <person name="Carbone I."/>
            <person name="Brown D."/>
            <person name="Oh Y.Y."/>
            <person name="Donofrio N."/>
            <person name="Jeong J.S."/>
            <person name="Soanes D.M."/>
            <person name="Djonovic S."/>
            <person name="Kolomiets E."/>
            <person name="Rehmeyer C."/>
            <person name="Li W."/>
            <person name="Harding M."/>
            <person name="Kim S."/>
            <person name="Lebrun M.H."/>
            <person name="Bohnert H."/>
            <person name="Coughlan S."/>
            <person name="Butler J."/>
            <person name="Calvo S."/>
            <person name="Ma L.J."/>
            <person name="Nicol R."/>
            <person name="Purcell S."/>
            <person name="Nusbaum C."/>
            <person name="Galagan J.E."/>
            <person name="Birren B.W."/>
        </authorList>
    </citation>
    <scope>NUCLEOTIDE SEQUENCE [LARGE SCALE GENOMIC DNA]</scope>
    <source>
        <strain evidence="3">70-15 / ATCC MYA-4617 / FGSC 8958</strain>
    </source>
</reference>
<name>G4N0L4_PYRO7</name>
<accession>G4N0L4</accession>
<evidence type="ECO:0000313" key="2">
    <source>
        <dbReference type="EMBL" id="EHA53145.1"/>
    </source>
</evidence>
<dbReference type="GeneID" id="12985873"/>
<evidence type="ECO:0000313" key="3">
    <source>
        <dbReference type="Proteomes" id="UP000009058"/>
    </source>
</evidence>